<dbReference type="InterPro" id="IPR013785">
    <property type="entry name" value="Aldolase_TIM"/>
</dbReference>
<dbReference type="Pfam" id="PF13186">
    <property type="entry name" value="SPASM"/>
    <property type="match status" value="1"/>
</dbReference>
<evidence type="ECO:0000259" key="15">
    <source>
        <dbReference type="Pfam" id="PF00891"/>
    </source>
</evidence>
<keyword evidence="10" id="KW-0408">Iron</keyword>
<dbReference type="InterPro" id="IPR020568">
    <property type="entry name" value="Ribosomal_Su5_D2-typ_SF"/>
</dbReference>
<dbReference type="SUPFAM" id="SSF55060">
    <property type="entry name" value="GHMP Kinase, C-terminal domain"/>
    <property type="match status" value="1"/>
</dbReference>
<reference evidence="19" key="1">
    <citation type="submission" date="2021-02" db="EMBL/GenBank/DDBJ databases">
        <authorList>
            <person name="Nowell W R."/>
        </authorList>
    </citation>
    <scope>NUCLEOTIDE SEQUENCE</scope>
</reference>
<dbReference type="Gene3D" id="3.40.50.150">
    <property type="entry name" value="Vaccinia Virus protein VP39"/>
    <property type="match status" value="1"/>
</dbReference>
<keyword evidence="5" id="KW-0808">Transferase</keyword>
<dbReference type="GO" id="GO:0005829">
    <property type="term" value="C:cytosol"/>
    <property type="evidence" value="ECO:0007669"/>
    <property type="project" value="TreeGrafter"/>
</dbReference>
<keyword evidence="2" id="KW-0004">4Fe-4S</keyword>
<keyword evidence="8" id="KW-0547">Nucleotide-binding</keyword>
<evidence type="ECO:0000256" key="8">
    <source>
        <dbReference type="ARBA" id="ARBA00022741"/>
    </source>
</evidence>
<dbReference type="Pfam" id="PF10509">
    <property type="entry name" value="GalKase_gal_bdg"/>
    <property type="match status" value="1"/>
</dbReference>
<dbReference type="GO" id="GO:0008171">
    <property type="term" value="F:O-methyltransferase activity"/>
    <property type="evidence" value="ECO:0007669"/>
    <property type="project" value="InterPro"/>
</dbReference>
<dbReference type="InterPro" id="IPR036554">
    <property type="entry name" value="GHMP_kinase_C_sf"/>
</dbReference>
<dbReference type="Gene3D" id="3.30.230.10">
    <property type="match status" value="1"/>
</dbReference>
<dbReference type="CDD" id="cd02440">
    <property type="entry name" value="AdoMet_MTases"/>
    <property type="match status" value="1"/>
</dbReference>
<comment type="cofactor">
    <cofactor evidence="1">
        <name>[4Fe-4S] cluster</name>
        <dbReference type="ChEBI" id="CHEBI:49883"/>
    </cofactor>
</comment>
<dbReference type="InterPro" id="IPR019539">
    <property type="entry name" value="GalKase_N"/>
</dbReference>
<dbReference type="SUPFAM" id="SSF53335">
    <property type="entry name" value="S-adenosyl-L-methionine-dependent methyltransferases"/>
    <property type="match status" value="1"/>
</dbReference>
<dbReference type="Proteomes" id="UP000663851">
    <property type="component" value="Unassembled WGS sequence"/>
</dbReference>
<evidence type="ECO:0000256" key="9">
    <source>
        <dbReference type="ARBA" id="ARBA00022840"/>
    </source>
</evidence>
<feature type="domain" description="O-methyltransferase C-terminal" evidence="15">
    <location>
        <begin position="1239"/>
        <end position="1374"/>
    </location>
</feature>
<dbReference type="Pfam" id="PF00483">
    <property type="entry name" value="NTP_transferase"/>
    <property type="match status" value="1"/>
</dbReference>
<dbReference type="InterPro" id="IPR007197">
    <property type="entry name" value="rSAM"/>
</dbReference>
<dbReference type="GO" id="GO:0005524">
    <property type="term" value="F:ATP binding"/>
    <property type="evidence" value="ECO:0007669"/>
    <property type="project" value="UniProtKB-KW"/>
</dbReference>
<dbReference type="GO" id="GO:0046872">
    <property type="term" value="F:metal ion binding"/>
    <property type="evidence" value="ECO:0007669"/>
    <property type="project" value="UniProtKB-KW"/>
</dbReference>
<dbReference type="InterPro" id="IPR006204">
    <property type="entry name" value="GHMP_kinase_N_dom"/>
</dbReference>
<keyword evidence="11" id="KW-0411">Iron-sulfur</keyword>
<gene>
    <name evidence="19" type="ORF">HFQ381_LOCUS6386</name>
</gene>
<dbReference type="GO" id="GO:0016757">
    <property type="term" value="F:glycosyltransferase activity"/>
    <property type="evidence" value="ECO:0007669"/>
    <property type="project" value="UniProtKB-KW"/>
</dbReference>
<dbReference type="SUPFAM" id="SSF53756">
    <property type="entry name" value="UDP-Glycosyltransferase/glycogen phosphorylase"/>
    <property type="match status" value="1"/>
</dbReference>
<evidence type="ECO:0000256" key="3">
    <source>
        <dbReference type="ARBA" id="ARBA00022603"/>
    </source>
</evidence>
<dbReference type="SFLD" id="SFLDG01387">
    <property type="entry name" value="BtrN-like_SPASM_domain_contain"/>
    <property type="match status" value="1"/>
</dbReference>
<dbReference type="Pfam" id="PF00288">
    <property type="entry name" value="GHMP_kinases_N"/>
    <property type="match status" value="1"/>
</dbReference>
<dbReference type="InterPro" id="IPR023885">
    <property type="entry name" value="4Fe4S-binding_SPASM_dom"/>
</dbReference>
<dbReference type="GO" id="GO:0051536">
    <property type="term" value="F:iron-sulfur cluster binding"/>
    <property type="evidence" value="ECO:0007669"/>
    <property type="project" value="UniProtKB-KW"/>
</dbReference>
<dbReference type="Pfam" id="PF00891">
    <property type="entry name" value="Methyltransf_2"/>
    <property type="match status" value="1"/>
</dbReference>
<feature type="domain" description="Galactokinase N-terminal" evidence="17">
    <location>
        <begin position="1725"/>
        <end position="1764"/>
    </location>
</feature>
<evidence type="ECO:0000256" key="4">
    <source>
        <dbReference type="ARBA" id="ARBA00022676"/>
    </source>
</evidence>
<dbReference type="SFLD" id="SFLDS00029">
    <property type="entry name" value="Radical_SAM"/>
    <property type="match status" value="1"/>
</dbReference>
<evidence type="ECO:0000259" key="12">
    <source>
        <dbReference type="Pfam" id="PF00288"/>
    </source>
</evidence>
<name>A0A820A3Y6_9BILA</name>
<evidence type="ECO:0000256" key="7">
    <source>
        <dbReference type="ARBA" id="ARBA00022723"/>
    </source>
</evidence>
<dbReference type="SUPFAM" id="SSF102114">
    <property type="entry name" value="Radical SAM enzymes"/>
    <property type="match status" value="1"/>
</dbReference>
<keyword evidence="6" id="KW-0949">S-adenosyl-L-methionine</keyword>
<dbReference type="Gene3D" id="3.20.20.70">
    <property type="entry name" value="Aldolase class I"/>
    <property type="match status" value="1"/>
</dbReference>
<feature type="domain" description="GHMP kinase N-terminal" evidence="12">
    <location>
        <begin position="1836"/>
        <end position="1928"/>
    </location>
</feature>
<proteinExistence type="predicted"/>
<dbReference type="InterPro" id="IPR001296">
    <property type="entry name" value="Glyco_trans_1"/>
</dbReference>
<evidence type="ECO:0000259" key="17">
    <source>
        <dbReference type="Pfam" id="PF10509"/>
    </source>
</evidence>
<dbReference type="InterPro" id="IPR058240">
    <property type="entry name" value="rSAM_sf"/>
</dbReference>
<evidence type="ECO:0000256" key="10">
    <source>
        <dbReference type="ARBA" id="ARBA00023004"/>
    </source>
</evidence>
<dbReference type="SFLD" id="SFLDG01067">
    <property type="entry name" value="SPASM/twitch_domain_containing"/>
    <property type="match status" value="1"/>
</dbReference>
<accession>A0A820A3Y6</accession>
<feature type="domain" description="4Fe4S-binding SPASM" evidence="18">
    <location>
        <begin position="770"/>
        <end position="837"/>
    </location>
</feature>
<feature type="domain" description="Glycosyl transferase family 1" evidence="14">
    <location>
        <begin position="279"/>
        <end position="449"/>
    </location>
</feature>
<feature type="domain" description="Nucleotidyl transferase" evidence="13">
    <location>
        <begin position="1421"/>
        <end position="1687"/>
    </location>
</feature>
<dbReference type="InterPro" id="IPR016461">
    <property type="entry name" value="COMT-like"/>
</dbReference>
<dbReference type="Gene3D" id="3.30.70.890">
    <property type="entry name" value="GHMP kinase, C-terminal domain"/>
    <property type="match status" value="1"/>
</dbReference>
<evidence type="ECO:0000259" key="16">
    <source>
        <dbReference type="Pfam" id="PF04055"/>
    </source>
</evidence>
<comment type="caution">
    <text evidence="19">The sequence shown here is derived from an EMBL/GenBank/DDBJ whole genome shotgun (WGS) entry which is preliminary data.</text>
</comment>
<dbReference type="GO" id="GO:0004335">
    <property type="term" value="F:galactokinase activity"/>
    <property type="evidence" value="ECO:0007669"/>
    <property type="project" value="TreeGrafter"/>
</dbReference>
<evidence type="ECO:0000256" key="2">
    <source>
        <dbReference type="ARBA" id="ARBA00022485"/>
    </source>
</evidence>
<evidence type="ECO:0000313" key="20">
    <source>
        <dbReference type="Proteomes" id="UP000663851"/>
    </source>
</evidence>
<dbReference type="Gene3D" id="3.40.50.2000">
    <property type="entry name" value="Glycogen Phosphorylase B"/>
    <property type="match status" value="2"/>
</dbReference>
<evidence type="ECO:0000256" key="11">
    <source>
        <dbReference type="ARBA" id="ARBA00023014"/>
    </source>
</evidence>
<keyword evidence="9" id="KW-0067">ATP-binding</keyword>
<sequence>MARFLTNNGNIHRAFFSNSSVVQTLIKKPSVLLINHGYPPLFNAGSEVYTQTLAVWLKRSEKTSAVSIISREQDPFRSDFLIRQTQDEHDSSIPIFLINHAREAPYQRFVNNDIEHCFEDICQNLHTKPNIVHFGHLNHLSLTLPQRAKDILGAKVIYTLHDYWLMCPRGQFLISGVASAFNNQEPYELCKSQEDKKCASKCFTSRFASGTMANKDHETDYWAWWINERMRTVRQTCDAIDMFIAPSLHLKKRFIDEFDLPSEKVKYLPYGFDRSILANRQRIRALNDPLTFGYIGRHSPSKGINLLFEAAKEIVQNDSQLANQFRIVIYGRSDPTTTTNLQAMANAAGVSVEWRSEYKNSEIVQRVFNHVDYIVVPSIWDENSPLVIHEAQQCGVPVITANQGGMSELVKDGVNGLTFTHRNASSLAKALLQAVQQPNLLDRFSQYSYLYSNDRQVPSIESHVDQLIDLYSTLTKSQVEEQENLQPKPIDSLRAPRRITFDTNPDDCNFSCIMCEQHSEHSPHQKARKEAKIRRRRMDFDIIKQVVAETASLGLQEIIPSTMGEPLMYRDAKGRTFEDIIKLCRDYNIKLNLTTNGSFFSPQGHSVTEWAHLLMPVLSDVKFSWNGITQTTQERVMKNSKLDKQLKNLIEFLRVRDDFANQGKNRATVTLQLTFMEINLLEIPQIVKFGISLGVDRIKGHHLWAHFKQIKEQNLRRSPEAIRRWNQCVLECKNIARQYLLPTGKQIKLENFFELSEQSGSSSIHPQSVCPFLGREAWINHSGRYDPCCAPDQERLSLGTFGHVQNSNENLMKIWTSDAYKNLVNNYTKYSLCQNCNMRKPPELKWTYSRVSSCGTYHICLNAQQPLYKYRFKNVLPFHSPGLAPVLDQTGRAFHINEHGEHVYSQRFDRTFGFYEDLAVVQKGNHWYHITDQGSPAYRSVWQWCGNFQSNRCSVRDFNLKYYHIDRVGRIVSGPHSYAGDFREGSAVIRSSIDGLFRAIDENGDFLHSSSKTTSFFDLDIYHKGLARARDENGWFFIDRTGVDIGQGRRYRQIENFYNGQALVQLRHDGSRCIIDEQHRILARLDNCQDESRADIEHISKSYWPSFALKIGLDQKTNLLQVDHQSNDYKSNLREQIQQVWTELGFLKLSSDQKTFTVTDRGHLLFDRNSITRDRACYWLRDQHISAWLPTFDFQNQSSSNVDVFSEIAKTPDLVALTQRVLNSYADQDWHGITSVLPTELFRASSVVDLGGGVGALLREISKHCVNQRLICIDRPEVIRLASTHPKIEFLSGDLFSGALPSSDFYFLSRVLHDWPDEKVKLILNRIPAEYLCVIEREVDVHINQHALLSLHMFLLHGAKERPRQEWDKLFSATNWSVQSRVPFSGHTITLAKRDATIKDILPSTFARRKTCVRKVVLPIAGLGMRMRPQSTILPKAFLPIVHSNSNAWKCRPVLDLLLQEIFTKETDIEQVLFVIAPSQLHLFQSYFSSYPHQSIDYILQQSPKGFGHAILQTEQYIDNEPFVVMLSDHLYQSNNNQSCLEQLLDAYRQNIAGESVMGLTGVMKCSLEQVSETGLLQSNLNVKNKHFFEITDMIEKPSIEVALQHYQSRLFDNAFLCQAGIDILPPTIFDQLRQHEKTLERENVTTELGLREAMNSLRKNGQLRGCLLDGNRYDIGNPKEYYRTFRAFAFEEKQPLQQTSTMSKAWPLVQRIDKLRTLFSLSKKPIYSASAPGRLDVMGGFADYSGSHVLQYPIAQNTHAFVQVSNTDTVHMISIQTDCVDCETINKNNLTVWEREIPMNLLLDHTNTLRQRLENWYNQQQNSIPSNDEPINWPNYIVGILSQLIDKIDRAVIPIGFNIVIISDVPCNKGVASSAALEVAVARAASECLNLDHSISNTELALLCQYVENHIVGSSCGFMDQMTCAHGYAHNLFSLLCQHTPNPPFHNFLLPANIQLFGIDSGVKRSTAGAAYRRVRTAAFMGKKLMNLPNNISHLCQISLSKFNNQYRMLLPEKMPGSNFIASLHLDPLTQIDPNEIYPVRAATSHPIEENFRVQLFEQLLNTDQHLSIDHLSSLGELMFQSDAGYTSCDLNSEETHLLVNLIRQQKSLNNVLFGAKITGGGGGGTVAVLAQNSSEAVETIATIVDQYEKISGRQTRTFSGSSSGLATYPSMTIEM</sequence>
<dbReference type="SUPFAM" id="SSF53448">
    <property type="entry name" value="Nucleotide-diphospho-sugar transferases"/>
    <property type="match status" value="1"/>
</dbReference>
<dbReference type="SUPFAM" id="SSF54211">
    <property type="entry name" value="Ribosomal protein S5 domain 2-like"/>
    <property type="match status" value="1"/>
</dbReference>
<dbReference type="CDD" id="cd01335">
    <property type="entry name" value="Radical_SAM"/>
    <property type="match status" value="1"/>
</dbReference>
<dbReference type="EMBL" id="CAJOBO010000287">
    <property type="protein sequence ID" value="CAF4183592.1"/>
    <property type="molecule type" value="Genomic_DNA"/>
</dbReference>
<dbReference type="InterPro" id="IPR029063">
    <property type="entry name" value="SAM-dependent_MTases_sf"/>
</dbReference>
<evidence type="ECO:0000259" key="18">
    <source>
        <dbReference type="Pfam" id="PF13186"/>
    </source>
</evidence>
<dbReference type="GO" id="GO:0006012">
    <property type="term" value="P:galactose metabolic process"/>
    <property type="evidence" value="ECO:0007669"/>
    <property type="project" value="TreeGrafter"/>
</dbReference>
<evidence type="ECO:0000259" key="13">
    <source>
        <dbReference type="Pfam" id="PF00483"/>
    </source>
</evidence>
<dbReference type="InterPro" id="IPR005835">
    <property type="entry name" value="NTP_transferase_dom"/>
</dbReference>
<feature type="domain" description="Radical SAM core" evidence="16">
    <location>
        <begin position="507"/>
        <end position="649"/>
    </location>
</feature>
<dbReference type="InterPro" id="IPR029044">
    <property type="entry name" value="Nucleotide-diphossugar_trans"/>
</dbReference>
<keyword evidence="7" id="KW-0479">Metal-binding</keyword>
<evidence type="ECO:0000256" key="1">
    <source>
        <dbReference type="ARBA" id="ARBA00001966"/>
    </source>
</evidence>
<dbReference type="PANTHER" id="PTHR10457">
    <property type="entry name" value="MEVALONATE KINASE/GALACTOKINASE"/>
    <property type="match status" value="1"/>
</dbReference>
<protein>
    <recommendedName>
        <fullName evidence="21">UTP--glucose-1-phosphate uridylyltransferase</fullName>
    </recommendedName>
</protein>
<dbReference type="PRINTS" id="PR00959">
    <property type="entry name" value="MEVGALKINASE"/>
</dbReference>
<dbReference type="InterPro" id="IPR034391">
    <property type="entry name" value="AdoMet-like_SPASM_containing"/>
</dbReference>
<evidence type="ECO:0000313" key="19">
    <source>
        <dbReference type="EMBL" id="CAF4183592.1"/>
    </source>
</evidence>
<keyword evidence="4" id="KW-0328">Glycosyltransferase</keyword>
<dbReference type="Gene3D" id="3.90.550.10">
    <property type="entry name" value="Spore Coat Polysaccharide Biosynthesis Protein SpsA, Chain A"/>
    <property type="match status" value="1"/>
</dbReference>
<dbReference type="PROSITE" id="PS51683">
    <property type="entry name" value="SAM_OMT_II"/>
    <property type="match status" value="1"/>
</dbReference>
<dbReference type="InterPro" id="IPR014721">
    <property type="entry name" value="Ribsml_uS5_D2-typ_fold_subgr"/>
</dbReference>
<dbReference type="GO" id="GO:0032259">
    <property type="term" value="P:methylation"/>
    <property type="evidence" value="ECO:0007669"/>
    <property type="project" value="UniProtKB-KW"/>
</dbReference>
<keyword evidence="3" id="KW-0489">Methyltransferase</keyword>
<evidence type="ECO:0008006" key="21">
    <source>
        <dbReference type="Google" id="ProtNLM"/>
    </source>
</evidence>
<evidence type="ECO:0000259" key="14">
    <source>
        <dbReference type="Pfam" id="PF00534"/>
    </source>
</evidence>
<organism evidence="19 20">
    <name type="scientific">Rotaria socialis</name>
    <dbReference type="NCBI Taxonomy" id="392032"/>
    <lineage>
        <taxon>Eukaryota</taxon>
        <taxon>Metazoa</taxon>
        <taxon>Spiralia</taxon>
        <taxon>Gnathifera</taxon>
        <taxon>Rotifera</taxon>
        <taxon>Eurotatoria</taxon>
        <taxon>Bdelloidea</taxon>
        <taxon>Philodinida</taxon>
        <taxon>Philodinidae</taxon>
        <taxon>Rotaria</taxon>
    </lineage>
</organism>
<evidence type="ECO:0000256" key="6">
    <source>
        <dbReference type="ARBA" id="ARBA00022691"/>
    </source>
</evidence>
<dbReference type="CDD" id="cd21109">
    <property type="entry name" value="SPASM"/>
    <property type="match status" value="1"/>
</dbReference>
<dbReference type="Pfam" id="PF04055">
    <property type="entry name" value="Radical_SAM"/>
    <property type="match status" value="1"/>
</dbReference>
<evidence type="ECO:0000256" key="5">
    <source>
        <dbReference type="ARBA" id="ARBA00022679"/>
    </source>
</evidence>
<dbReference type="PANTHER" id="PTHR10457:SF35">
    <property type="entry name" value="L-ARABINOKINASE"/>
    <property type="match status" value="1"/>
</dbReference>
<dbReference type="Pfam" id="PF00534">
    <property type="entry name" value="Glycos_transf_1"/>
    <property type="match status" value="1"/>
</dbReference>
<dbReference type="InterPro" id="IPR001077">
    <property type="entry name" value="COMT_C"/>
</dbReference>